<dbReference type="InterPro" id="IPR004330">
    <property type="entry name" value="FAR1_DNA_bnd_dom"/>
</dbReference>
<evidence type="ECO:0000313" key="3">
    <source>
        <dbReference type="EMBL" id="WOL01030.1"/>
    </source>
</evidence>
<dbReference type="GO" id="GO:0008270">
    <property type="term" value="F:zinc ion binding"/>
    <property type="evidence" value="ECO:0007669"/>
    <property type="project" value="UniProtKB-KW"/>
</dbReference>
<dbReference type="AlphaFoldDB" id="A0AAQ3K2Z8"/>
<evidence type="ECO:0000256" key="1">
    <source>
        <dbReference type="PROSITE-ProRule" id="PRU00325"/>
    </source>
</evidence>
<dbReference type="PANTHER" id="PTHR47718:SF7">
    <property type="entry name" value="PROTEIN FAR1-RELATED SEQUENCE"/>
    <property type="match status" value="1"/>
</dbReference>
<organism evidence="3 4">
    <name type="scientific">Canna indica</name>
    <name type="common">Indian-shot</name>
    <dbReference type="NCBI Taxonomy" id="4628"/>
    <lineage>
        <taxon>Eukaryota</taxon>
        <taxon>Viridiplantae</taxon>
        <taxon>Streptophyta</taxon>
        <taxon>Embryophyta</taxon>
        <taxon>Tracheophyta</taxon>
        <taxon>Spermatophyta</taxon>
        <taxon>Magnoliopsida</taxon>
        <taxon>Liliopsida</taxon>
        <taxon>Zingiberales</taxon>
        <taxon>Cannaceae</taxon>
        <taxon>Canna</taxon>
    </lineage>
</organism>
<keyword evidence="1" id="KW-0862">Zinc</keyword>
<evidence type="ECO:0000313" key="4">
    <source>
        <dbReference type="Proteomes" id="UP001327560"/>
    </source>
</evidence>
<dbReference type="InterPro" id="IPR007527">
    <property type="entry name" value="Znf_SWIM"/>
</dbReference>
<evidence type="ECO:0000259" key="2">
    <source>
        <dbReference type="PROSITE" id="PS50966"/>
    </source>
</evidence>
<keyword evidence="1" id="KW-0479">Metal-binding</keyword>
<dbReference type="Proteomes" id="UP001327560">
    <property type="component" value="Chromosome 3"/>
</dbReference>
<dbReference type="PROSITE" id="PS50966">
    <property type="entry name" value="ZF_SWIM"/>
    <property type="match status" value="1"/>
</dbReference>
<reference evidence="3 4" key="1">
    <citation type="submission" date="2023-10" db="EMBL/GenBank/DDBJ databases">
        <title>Chromosome-scale genome assembly provides insights into flower coloration mechanisms of Canna indica.</title>
        <authorList>
            <person name="Li C."/>
        </authorList>
    </citation>
    <scope>NUCLEOTIDE SEQUENCE [LARGE SCALE GENOMIC DNA]</scope>
    <source>
        <tissue evidence="3">Flower</tissue>
    </source>
</reference>
<gene>
    <name evidence="3" type="ORF">Cni_G09743</name>
</gene>
<keyword evidence="4" id="KW-1185">Reference proteome</keyword>
<accession>A0AAQ3K2Z8</accession>
<dbReference type="EMBL" id="CP136892">
    <property type="protein sequence ID" value="WOL01030.1"/>
    <property type="molecule type" value="Genomic_DNA"/>
</dbReference>
<keyword evidence="1" id="KW-0863">Zinc-finger</keyword>
<feature type="domain" description="SWIM-type" evidence="2">
    <location>
        <begin position="515"/>
        <end position="553"/>
    </location>
</feature>
<dbReference type="Pfam" id="PF10551">
    <property type="entry name" value="MULE"/>
    <property type="match status" value="1"/>
</dbReference>
<proteinExistence type="predicted"/>
<name>A0AAQ3K2Z8_9LILI</name>
<dbReference type="Pfam" id="PF03101">
    <property type="entry name" value="FAR1"/>
    <property type="match status" value="1"/>
</dbReference>
<sequence>MFPTIIAENSQHEPKPGMTFTSEIDAYDFYNSYAKKHGFSVRKSQVERRSDSTMRSKKFVCSKQGTREIHRTHVTKKSKPIERTNCKALIEFKINTNNVWSVSKVELNHNHQLATPNKVHMLRSHRKLLPYQKELIDHMDKAGFRPHQIFNFFEAAASKPELVGFIRKDTNNYISQQRMMKLKAGDIQTLLHYLKSKQVEDPSFFYALQVHETGEIANFFWADGRAIIDYSYFGDVVSFDTTFQTNKYEMPFAPLLGMNNHKQTVLFGAALLFDETVDSFVWLFQTFMAVMGGKQPSTIFTDQSAAISKAIQVVFPNTCHRLCLWHIFQNVATNLSQVIHDHPKFLQEFRSCIYDSSSVQIFEEKWVKMMDTYNLVDNCWLQNFYKLKEKWATVYRRESFCADMTTTQRSESMNAQFKRFFLKKLSLSEFIDQYHRALKLFREKELFEDYKSRHSKPAGLPLMPMLTDAANAYSRVIYAEFEQEFNKSLCCLCQMINLNETMHTYKVSQLGKEDLAVNVTFDSDDLMVICSCRKFEAEGILCMHCIKVIAFTQ</sequence>
<dbReference type="PANTHER" id="PTHR47718">
    <property type="entry name" value="OS01G0519700 PROTEIN"/>
    <property type="match status" value="1"/>
</dbReference>
<dbReference type="InterPro" id="IPR018289">
    <property type="entry name" value="MULE_transposase_dom"/>
</dbReference>
<protein>
    <submittedName>
        <fullName evidence="3">Protein FAR1-RELATED SEQUENCE 5-like</fullName>
    </submittedName>
</protein>